<reference evidence="9" key="1">
    <citation type="submission" date="2021-06" db="EMBL/GenBank/DDBJ databases">
        <title>Bradyrhizobium sp. S2-11-2 Genome sequencing.</title>
        <authorList>
            <person name="Jin L."/>
        </authorList>
    </citation>
    <scope>NUCLEOTIDE SEQUENCE</scope>
    <source>
        <strain evidence="9">S2-11-2</strain>
    </source>
</reference>
<dbReference type="SUPFAM" id="SSF48452">
    <property type="entry name" value="TPR-like"/>
    <property type="match status" value="1"/>
</dbReference>
<dbReference type="Pfam" id="PF23914">
    <property type="entry name" value="TPR_CcmH_CycH"/>
    <property type="match status" value="1"/>
</dbReference>
<evidence type="ECO:0000256" key="4">
    <source>
        <dbReference type="ARBA" id="ARBA00022803"/>
    </source>
</evidence>
<dbReference type="PROSITE" id="PS50005">
    <property type="entry name" value="TPR"/>
    <property type="match status" value="1"/>
</dbReference>
<feature type="repeat" description="TPR" evidence="5">
    <location>
        <begin position="185"/>
        <end position="218"/>
    </location>
</feature>
<dbReference type="PROSITE" id="PS50293">
    <property type="entry name" value="TPR_REGION"/>
    <property type="match status" value="1"/>
</dbReference>
<protein>
    <submittedName>
        <fullName evidence="9">C-type cytochrome biogenesis protein CcmI</fullName>
    </submittedName>
</protein>
<feature type="region of interest" description="Disordered" evidence="6">
    <location>
        <begin position="314"/>
        <end position="348"/>
    </location>
</feature>
<organism evidence="9 10">
    <name type="scientific">Bradyrhizobium sediminis</name>
    <dbReference type="NCBI Taxonomy" id="2840469"/>
    <lineage>
        <taxon>Bacteria</taxon>
        <taxon>Pseudomonadati</taxon>
        <taxon>Pseudomonadota</taxon>
        <taxon>Alphaproteobacteria</taxon>
        <taxon>Hyphomicrobiales</taxon>
        <taxon>Nitrobacteraceae</taxon>
        <taxon>Bradyrhizobium</taxon>
    </lineage>
</organism>
<dbReference type="InterPro" id="IPR051263">
    <property type="entry name" value="C-type_cytochrome_biogenesis"/>
</dbReference>
<evidence type="ECO:0000256" key="3">
    <source>
        <dbReference type="ARBA" id="ARBA00022748"/>
    </source>
</evidence>
<sequence>MTLWIILTIMTAAVAVVLSAPFIRRLDRPPVESAGDIEVYRDQLNEVESEQRQGLIDDAHAAAARLEIERRVLAADRMTQSLMPVLSGGERNFAVICVTGIVVLGSVGLYAATGNPDLPSARGSAATERASASFAQGARAIESLAAAMQTPTESQGQPRSQSGVPPVEEMIQRLATRLLQNPKDGEGWRTLGWSYLSVGRFSEASEAYAKAIELNPNVADIRSARVEALVRSADGIVTTDAGNAIEDTLKIDPGNARARFFKGLAREQGGDKAGALTDWIAVLRDADPAEAWVPDLKSRISELERNLGMNAAAPSTALKPAGPGGLLETPGAPGGSEMSSTVGKGPSAQDVQAAEVMPPAERSAMIRGMVDRLASRLEGSPRDADGWIKLIQSRMVLGETELAKLALARGVEAFTDDARQRDRIVAAAQQLGLNQ</sequence>
<evidence type="ECO:0000259" key="8">
    <source>
        <dbReference type="Pfam" id="PF23914"/>
    </source>
</evidence>
<dbReference type="NCBIfam" id="TIGR03142">
    <property type="entry name" value="cytochro_ccmI"/>
    <property type="match status" value="1"/>
</dbReference>
<comment type="subcellular location">
    <subcellularLocation>
        <location evidence="1">Cell envelope</location>
    </subcellularLocation>
</comment>
<keyword evidence="7" id="KW-1133">Transmembrane helix</keyword>
<dbReference type="EMBL" id="CP076135">
    <property type="protein sequence ID" value="QWG17303.1"/>
    <property type="molecule type" value="Genomic_DNA"/>
</dbReference>
<proteinExistence type="predicted"/>
<dbReference type="RefSeq" id="WP_215612956.1">
    <property type="nucleotide sequence ID" value="NZ_CP076135.1"/>
</dbReference>
<dbReference type="PANTHER" id="PTHR47870">
    <property type="entry name" value="CYTOCHROME C-TYPE BIOGENESIS PROTEIN CCMH"/>
    <property type="match status" value="1"/>
</dbReference>
<keyword evidence="2" id="KW-0677">Repeat</keyword>
<dbReference type="InterPro" id="IPR017560">
    <property type="entry name" value="Cyt_c_biogenesis_CcmI"/>
</dbReference>
<feature type="transmembrane region" description="Helical" evidence="7">
    <location>
        <begin position="93"/>
        <end position="112"/>
    </location>
</feature>
<dbReference type="GO" id="GO:0017004">
    <property type="term" value="P:cytochrome complex assembly"/>
    <property type="evidence" value="ECO:0007669"/>
    <property type="project" value="UniProtKB-KW"/>
</dbReference>
<evidence type="ECO:0000256" key="2">
    <source>
        <dbReference type="ARBA" id="ARBA00022737"/>
    </source>
</evidence>
<evidence type="ECO:0000256" key="5">
    <source>
        <dbReference type="PROSITE-ProRule" id="PRU00339"/>
    </source>
</evidence>
<dbReference type="InterPro" id="IPR056413">
    <property type="entry name" value="TPR_CcmH_CycH"/>
</dbReference>
<evidence type="ECO:0000313" key="10">
    <source>
        <dbReference type="Proteomes" id="UP000680805"/>
    </source>
</evidence>
<gene>
    <name evidence="9" type="primary">ccmI</name>
    <name evidence="9" type="ORF">KMZ68_20370</name>
</gene>
<evidence type="ECO:0000256" key="7">
    <source>
        <dbReference type="SAM" id="Phobius"/>
    </source>
</evidence>
<evidence type="ECO:0000256" key="1">
    <source>
        <dbReference type="ARBA" id="ARBA00004196"/>
    </source>
</evidence>
<dbReference type="SMART" id="SM00028">
    <property type="entry name" value="TPR"/>
    <property type="match status" value="2"/>
</dbReference>
<dbReference type="InterPro" id="IPR019734">
    <property type="entry name" value="TPR_rpt"/>
</dbReference>
<feature type="domain" description="Cytochrome c-type biogenesis protein H TPR" evidence="8">
    <location>
        <begin position="167"/>
        <end position="284"/>
    </location>
</feature>
<keyword evidence="7" id="KW-0472">Membrane</keyword>
<dbReference type="GO" id="GO:0030313">
    <property type="term" value="C:cell envelope"/>
    <property type="evidence" value="ECO:0007669"/>
    <property type="project" value="UniProtKB-SubCell"/>
</dbReference>
<dbReference type="InterPro" id="IPR011990">
    <property type="entry name" value="TPR-like_helical_dom_sf"/>
</dbReference>
<name>A0A975NLD6_9BRAD</name>
<accession>A0A975NLD6</accession>
<keyword evidence="3" id="KW-0201">Cytochrome c-type biogenesis</keyword>
<dbReference type="Gene3D" id="1.25.40.10">
    <property type="entry name" value="Tetratricopeptide repeat domain"/>
    <property type="match status" value="1"/>
</dbReference>
<keyword evidence="4 5" id="KW-0802">TPR repeat</keyword>
<evidence type="ECO:0000256" key="6">
    <source>
        <dbReference type="SAM" id="MobiDB-lite"/>
    </source>
</evidence>
<keyword evidence="7" id="KW-0812">Transmembrane</keyword>
<dbReference type="Proteomes" id="UP000680805">
    <property type="component" value="Chromosome"/>
</dbReference>
<evidence type="ECO:0000313" key="9">
    <source>
        <dbReference type="EMBL" id="QWG17303.1"/>
    </source>
</evidence>
<dbReference type="AlphaFoldDB" id="A0A975NLD6"/>
<dbReference type="KEGG" id="bsei:KMZ68_20370"/>
<dbReference type="PANTHER" id="PTHR47870:SF1">
    <property type="entry name" value="CYTOCHROME C-TYPE BIOGENESIS PROTEIN CCMH"/>
    <property type="match status" value="1"/>
</dbReference>